<evidence type="ECO:0000256" key="1">
    <source>
        <dbReference type="ARBA" id="ARBA00001947"/>
    </source>
</evidence>
<evidence type="ECO:0000256" key="5">
    <source>
        <dbReference type="ARBA" id="ARBA00022723"/>
    </source>
</evidence>
<dbReference type="GO" id="GO:0004519">
    <property type="term" value="F:endonuclease activity"/>
    <property type="evidence" value="ECO:0007669"/>
    <property type="project" value="UniProtKB-KW"/>
</dbReference>
<evidence type="ECO:0000313" key="10">
    <source>
        <dbReference type="EMBL" id="KAL3809684.1"/>
    </source>
</evidence>
<dbReference type="EMBL" id="JALLPB020000820">
    <property type="protein sequence ID" value="KAL3806381.1"/>
    <property type="molecule type" value="Genomic_DNA"/>
</dbReference>
<evidence type="ECO:0000256" key="2">
    <source>
        <dbReference type="ARBA" id="ARBA00011738"/>
    </source>
</evidence>
<keyword evidence="3" id="KW-0819">tRNA processing</keyword>
<sequence length="532" mass="59133">MRSHHPLQIIATQIQHNRLRLHEIASSRRVFSAVAVAQIRQCGQRHHLPMMKRRWYGCKTTVELEAQAIPGMERIKPYLRSGLNTNDNQSPGSSNAEEFVISFLGTGGGSPTRHRLGTCSALRLGGQTFLFDVTEGTLRQLEFSRIVPSTITKIFITHMHGDHLFGLVSMILGIMVSHKVSMGDAKRKKRNHAADDGGKATLEIYGPPGLYNYINMVLTLSCSKVNYLNVKVIELVGGRMERGPARERGGWQRGGRNVFLSHYPEIETPFITRKYLEKNSDNVWVIDEPEPITEKSLEIYMSTAQSNNAGFHRLPNDVNLGAVRRLHIRAAEIDHLGGVQTFGYTVEEQPPPGNMNVEKAIALGVSPSKKYGMLKCGVSVVTDDGKGIVRPEDVLIRSFRPRKVAFLSDHRLIFREMTQLCKNADLLVHEATLSKEDGVDKIKMRGHNTAFNAGVFGKQMGCKVVVLNHFGSVSCGKEYVSRMVAEAREGNENASQIVASHDFLEIWIPRGGFNFDDATVTTTVSGEDGRNS</sequence>
<dbReference type="GO" id="GO:0008033">
    <property type="term" value="P:tRNA processing"/>
    <property type="evidence" value="ECO:0007669"/>
    <property type="project" value="UniProtKB-KW"/>
</dbReference>
<dbReference type="Proteomes" id="UP001530377">
    <property type="component" value="Unassembled WGS sequence"/>
</dbReference>
<dbReference type="HAMAP" id="MF_01818">
    <property type="entry name" value="RNase_Z_BN"/>
    <property type="match status" value="1"/>
</dbReference>
<dbReference type="EMBL" id="JALLPB020000386">
    <property type="protein sequence ID" value="KAL3809684.1"/>
    <property type="molecule type" value="Genomic_DNA"/>
</dbReference>
<keyword evidence="8" id="KW-0862">Zinc</keyword>
<dbReference type="GO" id="GO:0016787">
    <property type="term" value="F:hydrolase activity"/>
    <property type="evidence" value="ECO:0007669"/>
    <property type="project" value="UniProtKB-KW"/>
</dbReference>
<dbReference type="Gene3D" id="3.60.15.10">
    <property type="entry name" value="Ribonuclease Z/Hydroxyacylglutathione hydrolase-like"/>
    <property type="match status" value="1"/>
</dbReference>
<gene>
    <name evidence="10" type="ORF">ACHAXA_004235</name>
    <name evidence="9" type="ORF">ACHAXA_006371</name>
</gene>
<proteinExistence type="inferred from homology"/>
<keyword evidence="11" id="KW-1185">Reference proteome</keyword>
<dbReference type="InterPro" id="IPR036866">
    <property type="entry name" value="RibonucZ/Hydroxyglut_hydro"/>
</dbReference>
<evidence type="ECO:0000256" key="7">
    <source>
        <dbReference type="ARBA" id="ARBA00022801"/>
    </source>
</evidence>
<keyword evidence="6" id="KW-0255">Endonuclease</keyword>
<evidence type="ECO:0000256" key="6">
    <source>
        <dbReference type="ARBA" id="ARBA00022759"/>
    </source>
</evidence>
<reference evidence="9 11" key="1">
    <citation type="submission" date="2024-10" db="EMBL/GenBank/DDBJ databases">
        <title>Updated reference genomes for cyclostephanoid diatoms.</title>
        <authorList>
            <person name="Roberts W.R."/>
            <person name="Alverson A.J."/>
        </authorList>
    </citation>
    <scope>NUCLEOTIDE SEQUENCE [LARGE SCALE GENOMIC DNA]</scope>
    <source>
        <strain evidence="9 11">AJA228-03</strain>
    </source>
</reference>
<protein>
    <submittedName>
        <fullName evidence="9">Uncharacterized protein</fullName>
    </submittedName>
</protein>
<dbReference type="GO" id="GO:0046872">
    <property type="term" value="F:metal ion binding"/>
    <property type="evidence" value="ECO:0007669"/>
    <property type="project" value="UniProtKB-KW"/>
</dbReference>
<keyword evidence="7" id="KW-0378">Hydrolase</keyword>
<evidence type="ECO:0000313" key="9">
    <source>
        <dbReference type="EMBL" id="KAL3806381.1"/>
    </source>
</evidence>
<keyword evidence="5" id="KW-0479">Metal-binding</keyword>
<evidence type="ECO:0000256" key="8">
    <source>
        <dbReference type="ARBA" id="ARBA00022833"/>
    </source>
</evidence>
<accession>A0ABD3R8M3</accession>
<dbReference type="Pfam" id="PF23023">
    <property type="entry name" value="Anti-Pycsar_Apyc1"/>
    <property type="match status" value="1"/>
</dbReference>
<dbReference type="PANTHER" id="PTHR46018:SF2">
    <property type="entry name" value="ZINC PHOSPHODIESTERASE ELAC PROTEIN 1"/>
    <property type="match status" value="1"/>
</dbReference>
<dbReference type="AlphaFoldDB" id="A0ABD3R8M3"/>
<keyword evidence="4" id="KW-0540">Nuclease</keyword>
<evidence type="ECO:0000256" key="3">
    <source>
        <dbReference type="ARBA" id="ARBA00022694"/>
    </source>
</evidence>
<evidence type="ECO:0000313" key="11">
    <source>
        <dbReference type="Proteomes" id="UP001530377"/>
    </source>
</evidence>
<dbReference type="InterPro" id="IPR013471">
    <property type="entry name" value="RNase_Z/BN"/>
</dbReference>
<evidence type="ECO:0000256" key="4">
    <source>
        <dbReference type="ARBA" id="ARBA00022722"/>
    </source>
</evidence>
<dbReference type="SUPFAM" id="SSF56281">
    <property type="entry name" value="Metallo-hydrolase/oxidoreductase"/>
    <property type="match status" value="1"/>
</dbReference>
<organism evidence="9 11">
    <name type="scientific">Cyclostephanos tholiformis</name>
    <dbReference type="NCBI Taxonomy" id="382380"/>
    <lineage>
        <taxon>Eukaryota</taxon>
        <taxon>Sar</taxon>
        <taxon>Stramenopiles</taxon>
        <taxon>Ochrophyta</taxon>
        <taxon>Bacillariophyta</taxon>
        <taxon>Coscinodiscophyceae</taxon>
        <taxon>Thalassiosirophycidae</taxon>
        <taxon>Stephanodiscales</taxon>
        <taxon>Stephanodiscaceae</taxon>
        <taxon>Cyclostephanos</taxon>
    </lineage>
</organism>
<comment type="caution">
    <text evidence="9">The sequence shown here is derived from an EMBL/GenBank/DDBJ whole genome shotgun (WGS) entry which is preliminary data.</text>
</comment>
<dbReference type="PANTHER" id="PTHR46018">
    <property type="entry name" value="ZINC PHOSPHODIESTERASE ELAC PROTEIN 1"/>
    <property type="match status" value="1"/>
</dbReference>
<name>A0ABD3R8M3_9STRA</name>
<comment type="subunit">
    <text evidence="2">Homodimer.</text>
</comment>
<comment type="cofactor">
    <cofactor evidence="1">
        <name>Zn(2+)</name>
        <dbReference type="ChEBI" id="CHEBI:29105"/>
    </cofactor>
</comment>